<evidence type="ECO:0000256" key="5">
    <source>
        <dbReference type="ARBA" id="ARBA00023134"/>
    </source>
</evidence>
<reference evidence="9" key="1">
    <citation type="submission" date="2017-01" db="EMBL/GenBank/DDBJ databases">
        <authorList>
            <person name="Wang Y."/>
            <person name="White M."/>
            <person name="Kvist S."/>
            <person name="Moncalvo J.-M."/>
        </authorList>
    </citation>
    <scope>NUCLEOTIDE SEQUENCE [LARGE SCALE GENOMIC DNA]</scope>
    <source>
        <strain evidence="9">COL-18-3</strain>
    </source>
</reference>
<protein>
    <submittedName>
        <fullName evidence="8">Putative eukaryotic translation initiation factor 5</fullName>
    </submittedName>
</protein>
<dbReference type="InterPro" id="IPR045196">
    <property type="entry name" value="IF2/IF5"/>
</dbReference>
<keyword evidence="3" id="KW-0547">Nucleotide-binding</keyword>
<dbReference type="PROSITE" id="PS51363">
    <property type="entry name" value="W2"/>
    <property type="match status" value="1"/>
</dbReference>
<dbReference type="Proteomes" id="UP000188320">
    <property type="component" value="Unassembled WGS sequence"/>
</dbReference>
<evidence type="ECO:0000313" key="8">
    <source>
        <dbReference type="EMBL" id="OMH85043.1"/>
    </source>
</evidence>
<dbReference type="InterPro" id="IPR016189">
    <property type="entry name" value="Transl_init_fac_IF2/IF5_N"/>
</dbReference>
<dbReference type="Gene3D" id="3.30.30.170">
    <property type="match status" value="1"/>
</dbReference>
<dbReference type="SMART" id="SM00653">
    <property type="entry name" value="eIF2B_5"/>
    <property type="match status" value="1"/>
</dbReference>
<dbReference type="PANTHER" id="PTHR23001">
    <property type="entry name" value="EUKARYOTIC TRANSLATION INITIATION FACTOR"/>
    <property type="match status" value="1"/>
</dbReference>
<name>A0A1R1PVU3_ZANCU</name>
<keyword evidence="4" id="KW-0648">Protein biosynthesis</keyword>
<dbReference type="GO" id="GO:0005829">
    <property type="term" value="C:cytosol"/>
    <property type="evidence" value="ECO:0007669"/>
    <property type="project" value="TreeGrafter"/>
</dbReference>
<dbReference type="Gene3D" id="1.25.40.180">
    <property type="match status" value="1"/>
</dbReference>
<evidence type="ECO:0000256" key="6">
    <source>
        <dbReference type="SAM" id="MobiDB-lite"/>
    </source>
</evidence>
<dbReference type="GO" id="GO:0003743">
    <property type="term" value="F:translation initiation factor activity"/>
    <property type="evidence" value="ECO:0007669"/>
    <property type="project" value="UniProtKB-KW"/>
</dbReference>
<dbReference type="GO" id="GO:0001732">
    <property type="term" value="P:formation of cytoplasmic translation initiation complex"/>
    <property type="evidence" value="ECO:0007669"/>
    <property type="project" value="TreeGrafter"/>
</dbReference>
<dbReference type="CDD" id="cd11561">
    <property type="entry name" value="W2_eIF5"/>
    <property type="match status" value="1"/>
</dbReference>
<dbReference type="SUPFAM" id="SSF75689">
    <property type="entry name" value="Zinc-binding domain of translation initiation factor 2 beta"/>
    <property type="match status" value="1"/>
</dbReference>
<keyword evidence="2 8" id="KW-0396">Initiation factor</keyword>
<dbReference type="FunFam" id="2.20.25.350:FF:000001">
    <property type="entry name" value="Eukaryotic translation initiation factor 5"/>
    <property type="match status" value="1"/>
</dbReference>
<dbReference type="InterPro" id="IPR002735">
    <property type="entry name" value="Transl_init_fac_IF2/IF5_dom"/>
</dbReference>
<dbReference type="GO" id="GO:0005092">
    <property type="term" value="F:GDP-dissociation inhibitor activity"/>
    <property type="evidence" value="ECO:0007669"/>
    <property type="project" value="TreeGrafter"/>
</dbReference>
<accession>A0A1R1PVU3</accession>
<evidence type="ECO:0000256" key="1">
    <source>
        <dbReference type="ARBA" id="ARBA00010397"/>
    </source>
</evidence>
<dbReference type="InterPro" id="IPR003307">
    <property type="entry name" value="W2_domain"/>
</dbReference>
<evidence type="ECO:0000256" key="4">
    <source>
        <dbReference type="ARBA" id="ARBA00022917"/>
    </source>
</evidence>
<gene>
    <name evidence="8" type="ORF">AX774_g1422</name>
</gene>
<evidence type="ECO:0000256" key="3">
    <source>
        <dbReference type="ARBA" id="ARBA00022741"/>
    </source>
</evidence>
<organism evidence="8 9">
    <name type="scientific">Zancudomyces culisetae</name>
    <name type="common">Gut fungus</name>
    <name type="synonym">Smittium culisetae</name>
    <dbReference type="NCBI Taxonomy" id="1213189"/>
    <lineage>
        <taxon>Eukaryota</taxon>
        <taxon>Fungi</taxon>
        <taxon>Fungi incertae sedis</taxon>
        <taxon>Zoopagomycota</taxon>
        <taxon>Kickxellomycotina</taxon>
        <taxon>Harpellomycetes</taxon>
        <taxon>Harpellales</taxon>
        <taxon>Legeriomycetaceae</taxon>
        <taxon>Zancudomyces</taxon>
    </lineage>
</organism>
<dbReference type="OrthoDB" id="10250831at2759"/>
<dbReference type="SMART" id="SM00515">
    <property type="entry name" value="eIF5C"/>
    <property type="match status" value="1"/>
</dbReference>
<feature type="compositionally biased region" description="Polar residues" evidence="6">
    <location>
        <begin position="154"/>
        <end position="174"/>
    </location>
</feature>
<dbReference type="Pfam" id="PF02020">
    <property type="entry name" value="W2"/>
    <property type="match status" value="1"/>
</dbReference>
<dbReference type="InterPro" id="IPR016190">
    <property type="entry name" value="Transl_init_fac_IF2/IF5_Zn-bd"/>
</dbReference>
<dbReference type="PANTHER" id="PTHR23001:SF7">
    <property type="entry name" value="EUKARYOTIC TRANSLATION INITIATION FACTOR 5"/>
    <property type="match status" value="1"/>
</dbReference>
<keyword evidence="9" id="KW-1185">Reference proteome</keyword>
<proteinExistence type="inferred from homology"/>
<comment type="caution">
    <text evidence="8">The sequence shown here is derived from an EMBL/GenBank/DDBJ whole genome shotgun (WGS) entry which is preliminary data.</text>
</comment>
<dbReference type="AlphaFoldDB" id="A0A1R1PVU3"/>
<dbReference type="SUPFAM" id="SSF48371">
    <property type="entry name" value="ARM repeat"/>
    <property type="match status" value="1"/>
</dbReference>
<dbReference type="GO" id="GO:0005525">
    <property type="term" value="F:GTP binding"/>
    <property type="evidence" value="ECO:0007669"/>
    <property type="project" value="UniProtKB-KW"/>
</dbReference>
<keyword evidence="5" id="KW-0342">GTP-binding</keyword>
<feature type="domain" description="W2" evidence="7">
    <location>
        <begin position="244"/>
        <end position="404"/>
    </location>
</feature>
<dbReference type="SUPFAM" id="SSF100966">
    <property type="entry name" value="Translation initiation factor 2 beta, aIF2beta, N-terminal domain"/>
    <property type="match status" value="1"/>
</dbReference>
<evidence type="ECO:0000313" key="9">
    <source>
        <dbReference type="Proteomes" id="UP000188320"/>
    </source>
</evidence>
<dbReference type="GO" id="GO:0071074">
    <property type="term" value="F:eukaryotic initiation factor eIF2 binding"/>
    <property type="evidence" value="ECO:0007669"/>
    <property type="project" value="TreeGrafter"/>
</dbReference>
<sequence length="406" mass="45165">MTLVNIRRDVQDAFYRYKMPKIIGKIEGKGNGIKTVIVNMSEISRALSRPPAYPTKYFGSELGAQVKIEDKNERYIVNGVHEEEKLQTLLDGFIEKFVLCGNCKNPETDLVLKDSGIYRVCMACGKRTEVDMRHRLSTYILKNPPPKVKKGGQHASNDTSSGAMPNSVNGSLQNSEDEEFDRVARETANLKISNGDGGDSGWDIDADFSKEAIAARQRALGGTLISHGMGNGLGAEGEDDFENGDGGDDPYDQLADYIASENPSAKDVFSKAKQLGLSKKHRALVVIVLCYFKEKDLIKQLNDESNATLLRSFGDSEKHQRAIIGGFERFLGEMHPETLLPRTSVVFKALYDADIVDEEAFLTWAEKKPSKKYVSSRETSAKVQQQAEKFIQWLKEAESETDSDEE</sequence>
<evidence type="ECO:0000259" key="7">
    <source>
        <dbReference type="PROSITE" id="PS51363"/>
    </source>
</evidence>
<dbReference type="FunFam" id="3.30.30.170:FF:000002">
    <property type="entry name" value="Eukaryotic translation initiation factor 5"/>
    <property type="match status" value="1"/>
</dbReference>
<feature type="region of interest" description="Disordered" evidence="6">
    <location>
        <begin position="141"/>
        <end position="182"/>
    </location>
</feature>
<dbReference type="Gene3D" id="2.20.25.350">
    <property type="match status" value="1"/>
</dbReference>
<dbReference type="EMBL" id="LSSK01000115">
    <property type="protein sequence ID" value="OMH85043.1"/>
    <property type="molecule type" value="Genomic_DNA"/>
</dbReference>
<comment type="similarity">
    <text evidence="1">Belongs to the eIF-2-beta/eIF-5 family.</text>
</comment>
<dbReference type="InterPro" id="IPR016024">
    <property type="entry name" value="ARM-type_fold"/>
</dbReference>
<evidence type="ECO:0000256" key="2">
    <source>
        <dbReference type="ARBA" id="ARBA00022540"/>
    </source>
</evidence>
<dbReference type="Pfam" id="PF01873">
    <property type="entry name" value="eIF-5_eIF-2B"/>
    <property type="match status" value="1"/>
</dbReference>